<dbReference type="Proteomes" id="UP000287651">
    <property type="component" value="Unassembled WGS sequence"/>
</dbReference>
<gene>
    <name evidence="1" type="ORF">B296_00020391</name>
</gene>
<sequence length="161" mass="17751">MIASCFADTCYSRELHSALVLLVPHLESDLGVTVVPRSFFHRGSRIGFACRGAIASRSKPVDNDIDLFLDRSLRVGQGIPGESTVVIGEWSLVSDIAPKMSMPNEVFELVFEVMAFLRVMFVLSVEATISSFVTHFGVCFDEVRGPEEPLFSDLEEDLCSS</sequence>
<proteinExistence type="predicted"/>
<dbReference type="EMBL" id="AMZH03011573">
    <property type="protein sequence ID" value="RRT52627.1"/>
    <property type="molecule type" value="Genomic_DNA"/>
</dbReference>
<accession>A0A426YLM3</accession>
<evidence type="ECO:0000313" key="2">
    <source>
        <dbReference type="Proteomes" id="UP000287651"/>
    </source>
</evidence>
<name>A0A426YLM3_ENSVE</name>
<dbReference type="AlphaFoldDB" id="A0A426YLM3"/>
<comment type="caution">
    <text evidence="1">The sequence shown here is derived from an EMBL/GenBank/DDBJ whole genome shotgun (WGS) entry which is preliminary data.</text>
</comment>
<protein>
    <submittedName>
        <fullName evidence="1">Uncharacterized protein</fullName>
    </submittedName>
</protein>
<organism evidence="1 2">
    <name type="scientific">Ensete ventricosum</name>
    <name type="common">Abyssinian banana</name>
    <name type="synonym">Musa ensete</name>
    <dbReference type="NCBI Taxonomy" id="4639"/>
    <lineage>
        <taxon>Eukaryota</taxon>
        <taxon>Viridiplantae</taxon>
        <taxon>Streptophyta</taxon>
        <taxon>Embryophyta</taxon>
        <taxon>Tracheophyta</taxon>
        <taxon>Spermatophyta</taxon>
        <taxon>Magnoliopsida</taxon>
        <taxon>Liliopsida</taxon>
        <taxon>Zingiberales</taxon>
        <taxon>Musaceae</taxon>
        <taxon>Ensete</taxon>
    </lineage>
</organism>
<reference evidence="1 2" key="1">
    <citation type="journal article" date="2014" name="Agronomy (Basel)">
        <title>A Draft Genome Sequence for Ensete ventricosum, the Drought-Tolerant Tree Against Hunger.</title>
        <authorList>
            <person name="Harrison J."/>
            <person name="Moore K.A."/>
            <person name="Paszkiewicz K."/>
            <person name="Jones T."/>
            <person name="Grant M."/>
            <person name="Ambacheew D."/>
            <person name="Muzemil S."/>
            <person name="Studholme D.J."/>
        </authorList>
    </citation>
    <scope>NUCLEOTIDE SEQUENCE [LARGE SCALE GENOMIC DNA]</scope>
</reference>
<evidence type="ECO:0000313" key="1">
    <source>
        <dbReference type="EMBL" id="RRT52627.1"/>
    </source>
</evidence>